<sequence length="218" mass="23770">MATNNSVPLPLDMQSLLARLKGATDPVEKTKLLTRMKELSTPSEVPALPVEVEAASLTLAAPTLGSVEIEGVTQAPLTPGNGDQLDLNIQRLLQVAPHPDSTVKEALGGVTVEATDQVALWLGKVRAGYKVQRLALLYRRTSKARGMPSWMLHSQEFRTRMLARMKENFNNDTFARRVIRQALNIRPTWTVASLGRFLGTLAGDGAYLGVLEESNGKL</sequence>
<accession>A0A0F9CNI8</accession>
<dbReference type="EMBL" id="LAZR01032430">
    <property type="protein sequence ID" value="KKL50913.1"/>
    <property type="molecule type" value="Genomic_DNA"/>
</dbReference>
<proteinExistence type="predicted"/>
<protein>
    <submittedName>
        <fullName evidence="1">Uncharacterized protein</fullName>
    </submittedName>
</protein>
<comment type="caution">
    <text evidence="1">The sequence shown here is derived from an EMBL/GenBank/DDBJ whole genome shotgun (WGS) entry which is preliminary data.</text>
</comment>
<reference evidence="1" key="1">
    <citation type="journal article" date="2015" name="Nature">
        <title>Complex archaea that bridge the gap between prokaryotes and eukaryotes.</title>
        <authorList>
            <person name="Spang A."/>
            <person name="Saw J.H."/>
            <person name="Jorgensen S.L."/>
            <person name="Zaremba-Niedzwiedzka K."/>
            <person name="Martijn J."/>
            <person name="Lind A.E."/>
            <person name="van Eijk R."/>
            <person name="Schleper C."/>
            <person name="Guy L."/>
            <person name="Ettema T.J."/>
        </authorList>
    </citation>
    <scope>NUCLEOTIDE SEQUENCE</scope>
</reference>
<dbReference type="AlphaFoldDB" id="A0A0F9CNI8"/>
<name>A0A0F9CNI8_9ZZZZ</name>
<organism evidence="1">
    <name type="scientific">marine sediment metagenome</name>
    <dbReference type="NCBI Taxonomy" id="412755"/>
    <lineage>
        <taxon>unclassified sequences</taxon>
        <taxon>metagenomes</taxon>
        <taxon>ecological metagenomes</taxon>
    </lineage>
</organism>
<evidence type="ECO:0000313" key="1">
    <source>
        <dbReference type="EMBL" id="KKL50913.1"/>
    </source>
</evidence>
<gene>
    <name evidence="1" type="ORF">LCGC14_2300740</name>
</gene>